<dbReference type="CDD" id="cd02947">
    <property type="entry name" value="TRX_family"/>
    <property type="match status" value="1"/>
</dbReference>
<proteinExistence type="predicted"/>
<dbReference type="PANTHER" id="PTHR45663">
    <property type="entry name" value="GEO12009P1"/>
    <property type="match status" value="1"/>
</dbReference>
<keyword evidence="2" id="KW-0249">Electron transport</keyword>
<dbReference type="OrthoDB" id="2121326at2759"/>
<evidence type="ECO:0000256" key="3">
    <source>
        <dbReference type="ARBA" id="ARBA00023157"/>
    </source>
</evidence>
<dbReference type="RefSeq" id="XP_007879782.1">
    <property type="nucleotide sequence ID" value="XM_007881591.1"/>
</dbReference>
<dbReference type="PANTHER" id="PTHR45663:SF11">
    <property type="entry name" value="GEO12009P1"/>
    <property type="match status" value="1"/>
</dbReference>
<keyword evidence="3" id="KW-1015">Disulfide bond</keyword>
<dbReference type="InterPro" id="IPR005746">
    <property type="entry name" value="Thioredoxin"/>
</dbReference>
<keyword evidence="4" id="KW-0676">Redox-active center</keyword>
<organism evidence="6 7">
    <name type="scientific">Pseudozyma flocculosa PF-1</name>
    <dbReference type="NCBI Taxonomy" id="1277687"/>
    <lineage>
        <taxon>Eukaryota</taxon>
        <taxon>Fungi</taxon>
        <taxon>Dikarya</taxon>
        <taxon>Basidiomycota</taxon>
        <taxon>Ustilaginomycotina</taxon>
        <taxon>Ustilaginomycetes</taxon>
        <taxon>Ustilaginales</taxon>
        <taxon>Ustilaginaceae</taxon>
        <taxon>Pseudozyma</taxon>
    </lineage>
</organism>
<dbReference type="HOGENOM" id="CLU_090389_11_0_1"/>
<keyword evidence="1" id="KW-0813">Transport</keyword>
<evidence type="ECO:0000256" key="4">
    <source>
        <dbReference type="ARBA" id="ARBA00023284"/>
    </source>
</evidence>
<protein>
    <recommendedName>
        <fullName evidence="5">Thioredoxin domain-containing protein</fullName>
    </recommendedName>
</protein>
<evidence type="ECO:0000256" key="2">
    <source>
        <dbReference type="ARBA" id="ARBA00022982"/>
    </source>
</evidence>
<evidence type="ECO:0000313" key="6">
    <source>
        <dbReference type="EMBL" id="EPQ28240.1"/>
    </source>
</evidence>
<accession>A0A061H892</accession>
<dbReference type="PRINTS" id="PR00421">
    <property type="entry name" value="THIOREDOXIN"/>
</dbReference>
<dbReference type="GeneID" id="19318174"/>
<gene>
    <name evidence="6" type="ORF">PFL1_04067</name>
</gene>
<dbReference type="GO" id="GO:0005737">
    <property type="term" value="C:cytoplasm"/>
    <property type="evidence" value="ECO:0007669"/>
    <property type="project" value="TreeGrafter"/>
</dbReference>
<dbReference type="PROSITE" id="PS51352">
    <property type="entry name" value="THIOREDOXIN_2"/>
    <property type="match status" value="1"/>
</dbReference>
<dbReference type="InterPro" id="IPR013766">
    <property type="entry name" value="Thioredoxin_domain"/>
</dbReference>
<dbReference type="NCBIfam" id="TIGR01068">
    <property type="entry name" value="thioredoxin"/>
    <property type="match status" value="1"/>
</dbReference>
<dbReference type="eggNOG" id="KOG0910">
    <property type="taxonomic scope" value="Eukaryota"/>
</dbReference>
<dbReference type="InterPro" id="IPR036249">
    <property type="entry name" value="Thioredoxin-like_sf"/>
</dbReference>
<dbReference type="EMBL" id="KE361635">
    <property type="protein sequence ID" value="EPQ28240.1"/>
    <property type="molecule type" value="Genomic_DNA"/>
</dbReference>
<evidence type="ECO:0000256" key="1">
    <source>
        <dbReference type="ARBA" id="ARBA00022448"/>
    </source>
</evidence>
<dbReference type="AlphaFoldDB" id="A0A061H892"/>
<dbReference type="Proteomes" id="UP000053664">
    <property type="component" value="Unassembled WGS sequence"/>
</dbReference>
<dbReference type="Gene3D" id="3.40.30.10">
    <property type="entry name" value="Glutaredoxin"/>
    <property type="match status" value="1"/>
</dbReference>
<dbReference type="SUPFAM" id="SSF52833">
    <property type="entry name" value="Thioredoxin-like"/>
    <property type="match status" value="1"/>
</dbReference>
<feature type="domain" description="Thioredoxin" evidence="5">
    <location>
        <begin position="27"/>
        <end position="142"/>
    </location>
</feature>
<dbReference type="Pfam" id="PF00085">
    <property type="entry name" value="Thioredoxin"/>
    <property type="match status" value="1"/>
</dbReference>
<sequence length="142" mass="15937">MSLPRTLRTGFQTMRQQAHTRSFSWTPRTSKIYPSTDLSTITARLSPAADAAEHGRPLLVDFYATWCQPCKLLSPTLTKLTEGDDKPVDLIKIDVDEHQQLAQQFKVSAMPTVLLMKEGKVVDGFVGLLPERKVAEFLAKHQ</sequence>
<reference evidence="6 7" key="1">
    <citation type="journal article" date="2013" name="Plant Cell">
        <title>The transition from a phytopathogenic smut ancestor to an anamorphic biocontrol agent deciphered by comparative whole-genome analysis.</title>
        <authorList>
            <person name="Lefebvre F."/>
            <person name="Joly D.L."/>
            <person name="Labbe C."/>
            <person name="Teichmann B."/>
            <person name="Linning R."/>
            <person name="Belzile F."/>
            <person name="Bakkeren G."/>
            <person name="Belanger R.R."/>
        </authorList>
    </citation>
    <scope>NUCLEOTIDE SEQUENCE [LARGE SCALE GENOMIC DNA]</scope>
    <source>
        <strain evidence="6 7">PF-1</strain>
    </source>
</reference>
<evidence type="ECO:0000259" key="5">
    <source>
        <dbReference type="PROSITE" id="PS51352"/>
    </source>
</evidence>
<dbReference type="GO" id="GO:0015035">
    <property type="term" value="F:protein-disulfide reductase activity"/>
    <property type="evidence" value="ECO:0007669"/>
    <property type="project" value="InterPro"/>
</dbReference>
<evidence type="ECO:0000313" key="7">
    <source>
        <dbReference type="Proteomes" id="UP000053664"/>
    </source>
</evidence>
<name>A0A061H892_9BASI</name>
<dbReference type="KEGG" id="pfp:PFL1_04067"/>